<dbReference type="EMBL" id="CP021694">
    <property type="protein sequence ID" value="ARX35999.1"/>
    <property type="molecule type" value="Genomic_DNA"/>
</dbReference>
<dbReference type="EMBL" id="ABKSPD020000001">
    <property type="protein sequence ID" value="EKW9774642.1"/>
    <property type="molecule type" value="Genomic_DNA"/>
</dbReference>
<organism evidence="2 4">
    <name type="scientific">Proteus mirabilis</name>
    <dbReference type="NCBI Taxonomy" id="584"/>
    <lineage>
        <taxon>Bacteria</taxon>
        <taxon>Pseudomonadati</taxon>
        <taxon>Pseudomonadota</taxon>
        <taxon>Gammaproteobacteria</taxon>
        <taxon>Enterobacterales</taxon>
        <taxon>Morganellaceae</taxon>
        <taxon>Proteus</taxon>
    </lineage>
</organism>
<dbReference type="Proteomes" id="UP000195540">
    <property type="component" value="Chromosome"/>
</dbReference>
<sequence length="148" mass="17143">MEYDVVLYPIALLRPSEEVNMAHVEALTKEIVRCQRWTTPIPIEKETGIIMDGNHRYQVAHHLALTYIPCVLLDYTDTRITVYDWQNGRAFSPLRIREQILKQGNIFPYKTTRHLFSPSLPAVNFPLEQLVEKIASNHLNVFKLGVGR</sequence>
<dbReference type="InterPro" id="IPR036086">
    <property type="entry name" value="ParB/Sulfiredoxin_sf"/>
</dbReference>
<dbReference type="AlphaFoldDB" id="A0AAJ3Y1A2"/>
<dbReference type="Proteomes" id="UP001171165">
    <property type="component" value="Unassembled WGS sequence"/>
</dbReference>
<dbReference type="KEGG" id="pvl:AOB99_03960"/>
<dbReference type="RefSeq" id="WP_004244957.1">
    <property type="nucleotide sequence ID" value="NZ_ABFDCH020000002.1"/>
</dbReference>
<reference evidence="2" key="2">
    <citation type="submission" date="2023-06" db="EMBL/GenBank/DDBJ databases">
        <authorList>
            <consortium name="Clinical and Environmental Microbiology Branch: Whole genome sequencing antimicrobial resistance pathogens in the healthcare setting"/>
        </authorList>
    </citation>
    <scope>NUCLEOTIDE SEQUENCE</scope>
    <source>
        <strain evidence="2">Microbial</strain>
    </source>
</reference>
<dbReference type="Gene3D" id="3.90.1530.10">
    <property type="entry name" value="Conserved hypothetical protein from pyrococcus furiosus pfu- 392566-001, ParB domain"/>
    <property type="match status" value="1"/>
</dbReference>
<name>A0AAJ3Y1A2_PROMI</name>
<dbReference type="CDD" id="cd16400">
    <property type="entry name" value="ParB_Srx_like_nuclease"/>
    <property type="match status" value="1"/>
</dbReference>
<protein>
    <submittedName>
        <fullName evidence="2">ParB N-terminal domain-containing protein</fullName>
    </submittedName>
    <submittedName>
        <fullName evidence="1">Transcriptional regulator</fullName>
    </submittedName>
</protein>
<gene>
    <name evidence="1" type="ORF">AM402_18315</name>
    <name evidence="2" type="ORF">PW210_000396</name>
</gene>
<proteinExistence type="predicted"/>
<evidence type="ECO:0000313" key="4">
    <source>
        <dbReference type="Proteomes" id="UP001171165"/>
    </source>
</evidence>
<accession>A0AAJ3Y1A2</accession>
<evidence type="ECO:0000313" key="3">
    <source>
        <dbReference type="Proteomes" id="UP000195540"/>
    </source>
</evidence>
<reference evidence="1 3" key="1">
    <citation type="submission" date="2017-05" db="EMBL/GenBank/DDBJ databases">
        <title>Whole genome sequencing of Proteus mirabilis AR_0155.</title>
        <authorList>
            <person name="Conlan S."/>
            <person name="Thomas P.J."/>
            <person name="Mullikin J."/>
            <person name="Frank K.M."/>
            <person name="Segre J.A."/>
        </authorList>
    </citation>
    <scope>NUCLEOTIDE SEQUENCE [LARGE SCALE GENOMIC DNA]</scope>
    <source>
        <strain evidence="1 3">AR_0155</strain>
    </source>
</reference>
<dbReference type="GeneID" id="6802584"/>
<evidence type="ECO:0000313" key="1">
    <source>
        <dbReference type="EMBL" id="ARX35999.1"/>
    </source>
</evidence>
<evidence type="ECO:0000313" key="2">
    <source>
        <dbReference type="EMBL" id="EKW9774642.1"/>
    </source>
</evidence>
<dbReference type="SUPFAM" id="SSF110849">
    <property type="entry name" value="ParB/Sulfiredoxin"/>
    <property type="match status" value="1"/>
</dbReference>